<dbReference type="EMBL" id="BAAAQW010000003">
    <property type="protein sequence ID" value="GAA2198663.1"/>
    <property type="molecule type" value="Genomic_DNA"/>
</dbReference>
<gene>
    <name evidence="2" type="ORF">GCM10009849_12210</name>
</gene>
<dbReference type="InterPro" id="IPR034660">
    <property type="entry name" value="DinB/YfiT-like"/>
</dbReference>
<dbReference type="NCBIfam" id="NF047843">
    <property type="entry name" value="MST_Rv0443"/>
    <property type="match status" value="1"/>
</dbReference>
<evidence type="ECO:0000313" key="2">
    <source>
        <dbReference type="EMBL" id="GAA2198663.1"/>
    </source>
</evidence>
<protein>
    <submittedName>
        <fullName evidence="2">DinB family protein</fullName>
    </submittedName>
</protein>
<dbReference type="InterPro" id="IPR024775">
    <property type="entry name" value="DinB-like"/>
</dbReference>
<organism evidence="2 3">
    <name type="scientific">Sinomonas flava</name>
    <dbReference type="NCBI Taxonomy" id="496857"/>
    <lineage>
        <taxon>Bacteria</taxon>
        <taxon>Bacillati</taxon>
        <taxon>Actinomycetota</taxon>
        <taxon>Actinomycetes</taxon>
        <taxon>Micrococcales</taxon>
        <taxon>Micrococcaceae</taxon>
        <taxon>Sinomonas</taxon>
    </lineage>
</organism>
<dbReference type="SUPFAM" id="SSF109854">
    <property type="entry name" value="DinB/YfiT-like putative metalloenzymes"/>
    <property type="match status" value="1"/>
</dbReference>
<feature type="domain" description="DinB-like" evidence="1">
    <location>
        <begin position="16"/>
        <end position="177"/>
    </location>
</feature>
<dbReference type="Gene3D" id="1.20.120.450">
    <property type="entry name" value="dinb family like domain"/>
    <property type="match status" value="1"/>
</dbReference>
<accession>A0ABN3BP51</accession>
<keyword evidence="3" id="KW-1185">Reference proteome</keyword>
<dbReference type="Pfam" id="PF12867">
    <property type="entry name" value="DinB_2"/>
    <property type="match status" value="1"/>
</dbReference>
<dbReference type="Proteomes" id="UP001500432">
    <property type="component" value="Unassembled WGS sequence"/>
</dbReference>
<comment type="caution">
    <text evidence="2">The sequence shown here is derived from an EMBL/GenBank/DDBJ whole genome shotgun (WGS) entry which is preliminary data.</text>
</comment>
<evidence type="ECO:0000313" key="3">
    <source>
        <dbReference type="Proteomes" id="UP001500432"/>
    </source>
</evidence>
<sequence>MSGEHQWAKDILEDGFERVRESVEHVLLGLSREHLLYRPGPSANSIAWIVWHLTRVEDDHIASLIDVFNGAEPPARGTHEAPEGQIWPEWAERFGLPYPVTATGYGHRPEDVAAFSAGDADLLREYHEAVHARVLEVVRGRRPEDLGRVVDRRWTPHVTAAIRLVSILNDATQHVGQAAYVRGLVLA</sequence>
<name>A0ABN3BP51_9MICC</name>
<proteinExistence type="predicted"/>
<dbReference type="RefSeq" id="WP_344298775.1">
    <property type="nucleotide sequence ID" value="NZ_BAAAQW010000003.1"/>
</dbReference>
<reference evidence="2 3" key="1">
    <citation type="journal article" date="2019" name="Int. J. Syst. Evol. Microbiol.">
        <title>The Global Catalogue of Microorganisms (GCM) 10K type strain sequencing project: providing services to taxonomists for standard genome sequencing and annotation.</title>
        <authorList>
            <consortium name="The Broad Institute Genomics Platform"/>
            <consortium name="The Broad Institute Genome Sequencing Center for Infectious Disease"/>
            <person name="Wu L."/>
            <person name="Ma J."/>
        </authorList>
    </citation>
    <scope>NUCLEOTIDE SEQUENCE [LARGE SCALE GENOMIC DNA]</scope>
    <source>
        <strain evidence="2 3">JCM 16034</strain>
    </source>
</reference>
<evidence type="ECO:0000259" key="1">
    <source>
        <dbReference type="Pfam" id="PF12867"/>
    </source>
</evidence>